<dbReference type="InterPro" id="IPR019235">
    <property type="entry name" value="DUF2178_TM"/>
</dbReference>
<evidence type="ECO:0000313" key="2">
    <source>
        <dbReference type="EMBL" id="EDP24274.1"/>
    </source>
</evidence>
<reference evidence="2 3" key="2">
    <citation type="submission" date="2007-09" db="EMBL/GenBank/DDBJ databases">
        <authorList>
            <person name="Fulton L."/>
            <person name="Clifton S."/>
            <person name="Fulton B."/>
            <person name="Xu J."/>
            <person name="Minx P."/>
            <person name="Pepin K.H."/>
            <person name="Johnson M."/>
            <person name="Thiruvilangam P."/>
            <person name="Bhonagiri V."/>
            <person name="Nash W.E."/>
            <person name="Mardis E.R."/>
            <person name="Wilson R.K."/>
        </authorList>
    </citation>
    <scope>NUCLEOTIDE SEQUENCE [LARGE SCALE GENOMIC DNA]</scope>
    <source>
        <strain evidence="2 3">ATCC 33270</strain>
    </source>
</reference>
<keyword evidence="1" id="KW-1133">Transmembrane helix</keyword>
<dbReference type="EMBL" id="ABEE02000016">
    <property type="protein sequence ID" value="EDP24274.1"/>
    <property type="molecule type" value="Genomic_DNA"/>
</dbReference>
<name>A8SL32_9FIRM</name>
<dbReference type="HOGENOM" id="CLU_1903680_0_0_9"/>
<reference evidence="2 3" key="1">
    <citation type="submission" date="2007-09" db="EMBL/GenBank/DDBJ databases">
        <title>Draft genome sequence of Peptostreptococcus micros (ATCC 33270).</title>
        <authorList>
            <person name="Sudarsanam P."/>
            <person name="Ley R."/>
            <person name="Guruge J."/>
            <person name="Turnbaugh P.J."/>
            <person name="Mahowald M."/>
            <person name="Liep D."/>
            <person name="Gordon J."/>
        </authorList>
    </citation>
    <scope>NUCLEOTIDE SEQUENCE [LARGE SCALE GENOMIC DNA]</scope>
    <source>
        <strain evidence="2 3">ATCC 33270</strain>
    </source>
</reference>
<dbReference type="Gene3D" id="1.20.1640.10">
    <property type="entry name" value="Multidrug efflux transporter AcrB transmembrane domain"/>
    <property type="match status" value="1"/>
</dbReference>
<dbReference type="eggNOG" id="ENOG5032RSP">
    <property type="taxonomic scope" value="Bacteria"/>
</dbReference>
<feature type="transmembrane region" description="Helical" evidence="1">
    <location>
        <begin position="84"/>
        <end position="105"/>
    </location>
</feature>
<dbReference type="Proteomes" id="UP000003162">
    <property type="component" value="Unassembled WGS sequence"/>
</dbReference>
<feature type="transmembrane region" description="Helical" evidence="1">
    <location>
        <begin position="111"/>
        <end position="131"/>
    </location>
</feature>
<evidence type="ECO:0008006" key="4">
    <source>
        <dbReference type="Google" id="ProtNLM"/>
    </source>
</evidence>
<accession>A8SL32</accession>
<keyword evidence="1" id="KW-0472">Membrane</keyword>
<keyword evidence="1" id="KW-0812">Transmembrane</keyword>
<evidence type="ECO:0000313" key="3">
    <source>
        <dbReference type="Proteomes" id="UP000003162"/>
    </source>
</evidence>
<evidence type="ECO:0000256" key="1">
    <source>
        <dbReference type="SAM" id="Phobius"/>
    </source>
</evidence>
<protein>
    <recommendedName>
        <fullName evidence="4">DUF2178 domain-containing protein</fullName>
    </recommendedName>
</protein>
<dbReference type="AlphaFoldDB" id="A8SL32"/>
<feature type="transmembrane region" description="Helical" evidence="1">
    <location>
        <begin position="37"/>
        <end position="56"/>
    </location>
</feature>
<comment type="caution">
    <text evidence="2">The sequence shown here is derived from an EMBL/GenBank/DDBJ whole genome shotgun (WGS) entry which is preliminary data.</text>
</comment>
<dbReference type="Pfam" id="PF09946">
    <property type="entry name" value="DUF2178"/>
    <property type="match status" value="1"/>
</dbReference>
<organism evidence="2 3">
    <name type="scientific">Parvimonas micra ATCC 33270</name>
    <dbReference type="NCBI Taxonomy" id="411465"/>
    <lineage>
        <taxon>Bacteria</taxon>
        <taxon>Bacillati</taxon>
        <taxon>Bacillota</taxon>
        <taxon>Tissierellia</taxon>
        <taxon>Tissierellales</taxon>
        <taxon>Peptoniphilaceae</taxon>
        <taxon>Parvimonas</taxon>
    </lineage>
</organism>
<sequence>MSRNNMKNSKIWYLGYVLGFCSLVLVLALKLNEALKIFLTFIFAMSISVSHVNIMYNKMIKNDKSYKIDVNDERSEKIRDKVNAMMASILLLIIGIVAVICISIKAYLPAVLLIISIVCSPVIMFFITKYYEKKY</sequence>
<gene>
    <name evidence="2" type="ORF">PEPMIC_00856</name>
</gene>
<feature type="transmembrane region" description="Helical" evidence="1">
    <location>
        <begin position="12"/>
        <end position="31"/>
    </location>
</feature>
<proteinExistence type="predicted"/>